<comment type="caution">
    <text evidence="2">The sequence shown here is derived from an EMBL/GenBank/DDBJ whole genome shotgun (WGS) entry which is preliminary data.</text>
</comment>
<reference evidence="2" key="2">
    <citation type="submission" date="2020-09" db="EMBL/GenBank/DDBJ databases">
        <authorList>
            <person name="Sun Q."/>
            <person name="Ohkuma M."/>
        </authorList>
    </citation>
    <scope>NUCLEOTIDE SEQUENCE</scope>
    <source>
        <strain evidence="2">JCM 4646</strain>
    </source>
</reference>
<gene>
    <name evidence="2" type="ORF">GCM10018781_27830</name>
</gene>
<accession>A0A919FNB8</accession>
<evidence type="ECO:0000313" key="3">
    <source>
        <dbReference type="Proteomes" id="UP000617734"/>
    </source>
</evidence>
<keyword evidence="2" id="KW-0503">Monooxygenase</keyword>
<dbReference type="GeneID" id="95353237"/>
<dbReference type="EMBL" id="BNBO01000012">
    <property type="protein sequence ID" value="GHH69395.1"/>
    <property type="molecule type" value="Genomic_DNA"/>
</dbReference>
<sequence length="110" mass="11868">MIFIAVRFTTLPGRGDEWPALVEEFTRATRAEPGNLFFEWSRSVDDPDRFVLLEAFAGPEAGAAHVATAHFAAAMATLAGAIATTPEIINVEVPGQGWNAMAELTPRPRS</sequence>
<keyword evidence="3" id="KW-1185">Reference proteome</keyword>
<dbReference type="Gene3D" id="3.30.70.100">
    <property type="match status" value="1"/>
</dbReference>
<dbReference type="Pfam" id="PF03992">
    <property type="entry name" value="ABM"/>
    <property type="match status" value="1"/>
</dbReference>
<proteinExistence type="predicted"/>
<dbReference type="AlphaFoldDB" id="A0A919FNB8"/>
<dbReference type="PANTHER" id="PTHR33336:SF3">
    <property type="entry name" value="ABM DOMAIN-CONTAINING PROTEIN"/>
    <property type="match status" value="1"/>
</dbReference>
<dbReference type="InterPro" id="IPR050744">
    <property type="entry name" value="AI-2_Isomerase_LsrG"/>
</dbReference>
<dbReference type="PROSITE" id="PS51725">
    <property type="entry name" value="ABM"/>
    <property type="match status" value="1"/>
</dbReference>
<keyword evidence="2" id="KW-0560">Oxidoreductase</keyword>
<evidence type="ECO:0000259" key="1">
    <source>
        <dbReference type="PROSITE" id="PS51725"/>
    </source>
</evidence>
<dbReference type="Proteomes" id="UP000617734">
    <property type="component" value="Unassembled WGS sequence"/>
</dbReference>
<evidence type="ECO:0000313" key="2">
    <source>
        <dbReference type="EMBL" id="GHH69395.1"/>
    </source>
</evidence>
<dbReference type="GO" id="GO:0004497">
    <property type="term" value="F:monooxygenase activity"/>
    <property type="evidence" value="ECO:0007669"/>
    <property type="project" value="UniProtKB-KW"/>
</dbReference>
<protein>
    <submittedName>
        <fullName evidence="2">Antibiotic biosynthesis monooxygenase</fullName>
    </submittedName>
</protein>
<name>A0A919FNB8_9ACTN</name>
<dbReference type="PANTHER" id="PTHR33336">
    <property type="entry name" value="QUINOL MONOOXYGENASE YGIN-RELATED"/>
    <property type="match status" value="1"/>
</dbReference>
<dbReference type="SUPFAM" id="SSF54909">
    <property type="entry name" value="Dimeric alpha+beta barrel"/>
    <property type="match status" value="1"/>
</dbReference>
<feature type="domain" description="ABM" evidence="1">
    <location>
        <begin position="2"/>
        <end position="93"/>
    </location>
</feature>
<dbReference type="InterPro" id="IPR007138">
    <property type="entry name" value="ABM_dom"/>
</dbReference>
<organism evidence="2 3">
    <name type="scientific">Kitasatospora indigofera</name>
    <dbReference type="NCBI Taxonomy" id="67307"/>
    <lineage>
        <taxon>Bacteria</taxon>
        <taxon>Bacillati</taxon>
        <taxon>Actinomycetota</taxon>
        <taxon>Actinomycetes</taxon>
        <taxon>Kitasatosporales</taxon>
        <taxon>Streptomycetaceae</taxon>
        <taxon>Kitasatospora</taxon>
    </lineage>
</organism>
<dbReference type="InterPro" id="IPR011008">
    <property type="entry name" value="Dimeric_a/b-barrel"/>
</dbReference>
<reference evidence="2" key="1">
    <citation type="journal article" date="2014" name="Int. J. Syst. Evol. Microbiol.">
        <title>Complete genome sequence of Corynebacterium casei LMG S-19264T (=DSM 44701T), isolated from a smear-ripened cheese.</title>
        <authorList>
            <consortium name="US DOE Joint Genome Institute (JGI-PGF)"/>
            <person name="Walter F."/>
            <person name="Albersmeier A."/>
            <person name="Kalinowski J."/>
            <person name="Ruckert C."/>
        </authorList>
    </citation>
    <scope>NUCLEOTIDE SEQUENCE</scope>
    <source>
        <strain evidence="2">JCM 4646</strain>
    </source>
</reference>
<dbReference type="RefSeq" id="WP_190211124.1">
    <property type="nucleotide sequence ID" value="NZ_BNBO01000012.1"/>
</dbReference>